<gene>
    <name evidence="2" type="ORF">JAAARDRAFT_190128</name>
</gene>
<organism evidence="2 3">
    <name type="scientific">Jaapia argillacea MUCL 33604</name>
    <dbReference type="NCBI Taxonomy" id="933084"/>
    <lineage>
        <taxon>Eukaryota</taxon>
        <taxon>Fungi</taxon>
        <taxon>Dikarya</taxon>
        <taxon>Basidiomycota</taxon>
        <taxon>Agaricomycotina</taxon>
        <taxon>Agaricomycetes</taxon>
        <taxon>Agaricomycetidae</taxon>
        <taxon>Jaapiales</taxon>
        <taxon>Jaapiaceae</taxon>
        <taxon>Jaapia</taxon>
    </lineage>
</organism>
<dbReference type="Proteomes" id="UP000027265">
    <property type="component" value="Unassembled WGS sequence"/>
</dbReference>
<protein>
    <submittedName>
        <fullName evidence="2">Uncharacterized protein</fullName>
    </submittedName>
</protein>
<name>A0A067Q2Q4_9AGAM</name>
<evidence type="ECO:0000313" key="3">
    <source>
        <dbReference type="Proteomes" id="UP000027265"/>
    </source>
</evidence>
<feature type="compositionally biased region" description="Polar residues" evidence="1">
    <location>
        <begin position="11"/>
        <end position="20"/>
    </location>
</feature>
<feature type="region of interest" description="Disordered" evidence="1">
    <location>
        <begin position="1"/>
        <end position="23"/>
    </location>
</feature>
<dbReference type="AlphaFoldDB" id="A0A067Q2Q4"/>
<dbReference type="HOGENOM" id="CLU_2831525_0_0_1"/>
<keyword evidence="3" id="KW-1185">Reference proteome</keyword>
<accession>A0A067Q2Q4</accession>
<evidence type="ECO:0000256" key="1">
    <source>
        <dbReference type="SAM" id="MobiDB-lite"/>
    </source>
</evidence>
<proteinExistence type="predicted"/>
<dbReference type="InParanoid" id="A0A067Q2Q4"/>
<reference evidence="3" key="1">
    <citation type="journal article" date="2014" name="Proc. Natl. Acad. Sci. U.S.A.">
        <title>Extensive sampling of basidiomycete genomes demonstrates inadequacy of the white-rot/brown-rot paradigm for wood decay fungi.</title>
        <authorList>
            <person name="Riley R."/>
            <person name="Salamov A.A."/>
            <person name="Brown D.W."/>
            <person name="Nagy L.G."/>
            <person name="Floudas D."/>
            <person name="Held B.W."/>
            <person name="Levasseur A."/>
            <person name="Lombard V."/>
            <person name="Morin E."/>
            <person name="Otillar R."/>
            <person name="Lindquist E.A."/>
            <person name="Sun H."/>
            <person name="LaButti K.M."/>
            <person name="Schmutz J."/>
            <person name="Jabbour D."/>
            <person name="Luo H."/>
            <person name="Baker S.E."/>
            <person name="Pisabarro A.G."/>
            <person name="Walton J.D."/>
            <person name="Blanchette R.A."/>
            <person name="Henrissat B."/>
            <person name="Martin F."/>
            <person name="Cullen D."/>
            <person name="Hibbett D.S."/>
            <person name="Grigoriev I.V."/>
        </authorList>
    </citation>
    <scope>NUCLEOTIDE SEQUENCE [LARGE SCALE GENOMIC DNA]</scope>
    <source>
        <strain evidence="3">MUCL 33604</strain>
    </source>
</reference>
<dbReference type="EMBL" id="KL197712">
    <property type="protein sequence ID" value="KDQ61348.1"/>
    <property type="molecule type" value="Genomic_DNA"/>
</dbReference>
<evidence type="ECO:0000313" key="2">
    <source>
        <dbReference type="EMBL" id="KDQ61348.1"/>
    </source>
</evidence>
<sequence>MLLKVLPAWPDSQNASTSKATRMMQWPATEPGAIVISTSDDGLNLFDEFTTEYNKHGIKFTKYIME</sequence>